<evidence type="ECO:0000313" key="1">
    <source>
        <dbReference type="EMBL" id="CAG8732813.1"/>
    </source>
</evidence>
<feature type="non-terminal residue" evidence="1">
    <location>
        <position position="1"/>
    </location>
</feature>
<proteinExistence type="predicted"/>
<keyword evidence="2" id="KW-1185">Reference proteome</keyword>
<reference evidence="1" key="1">
    <citation type="submission" date="2021-06" db="EMBL/GenBank/DDBJ databases">
        <authorList>
            <person name="Kallberg Y."/>
            <person name="Tangrot J."/>
            <person name="Rosling A."/>
        </authorList>
    </citation>
    <scope>NUCLEOTIDE SEQUENCE</scope>
    <source>
        <strain evidence="1">MA461A</strain>
    </source>
</reference>
<dbReference type="EMBL" id="CAJVQC010026330">
    <property type="protein sequence ID" value="CAG8732813.1"/>
    <property type="molecule type" value="Genomic_DNA"/>
</dbReference>
<evidence type="ECO:0000313" key="2">
    <source>
        <dbReference type="Proteomes" id="UP000789920"/>
    </source>
</evidence>
<comment type="caution">
    <text evidence="1">The sequence shown here is derived from an EMBL/GenBank/DDBJ whole genome shotgun (WGS) entry which is preliminary data.</text>
</comment>
<accession>A0ACA9Q2H1</accession>
<sequence length="199" mass="23009">HYAEIAPKIREKSRKKILEHLVGICGNYSPTCLVNLKERVEGYQTEAEKFQAQIENFRVWGIGLIGKLKIEGFLQNISSLEITNCGIEELDISECVNLQEIFLANNNSLTNFNFLRQLPYPAKLKSFTVMNTIMNERTDIEIFQPFINLEVLRIKICRNLDFEKEGKTYHNSFFGSLESLKNLKKLKWLDISDTDIDNG</sequence>
<gene>
    <name evidence="1" type="ORF">RPERSI_LOCUS12334</name>
</gene>
<dbReference type="Proteomes" id="UP000789920">
    <property type="component" value="Unassembled WGS sequence"/>
</dbReference>
<protein>
    <submittedName>
        <fullName evidence="1">30648_t:CDS:1</fullName>
    </submittedName>
</protein>
<organism evidence="1 2">
    <name type="scientific">Racocetra persica</name>
    <dbReference type="NCBI Taxonomy" id="160502"/>
    <lineage>
        <taxon>Eukaryota</taxon>
        <taxon>Fungi</taxon>
        <taxon>Fungi incertae sedis</taxon>
        <taxon>Mucoromycota</taxon>
        <taxon>Glomeromycotina</taxon>
        <taxon>Glomeromycetes</taxon>
        <taxon>Diversisporales</taxon>
        <taxon>Gigasporaceae</taxon>
        <taxon>Racocetra</taxon>
    </lineage>
</organism>
<name>A0ACA9Q2H1_9GLOM</name>